<gene>
    <name evidence="2" type="ORF">EZS27_021947</name>
</gene>
<keyword evidence="1" id="KW-1133">Transmembrane helix</keyword>
<evidence type="ECO:0000256" key="1">
    <source>
        <dbReference type="SAM" id="Phobius"/>
    </source>
</evidence>
<dbReference type="Gene3D" id="1.25.40.10">
    <property type="entry name" value="Tetratricopeptide repeat domain"/>
    <property type="match status" value="2"/>
</dbReference>
<dbReference type="EMBL" id="SNRY01001681">
    <property type="protein sequence ID" value="KAA6329229.1"/>
    <property type="molecule type" value="Genomic_DNA"/>
</dbReference>
<protein>
    <submittedName>
        <fullName evidence="2">Uncharacterized protein</fullName>
    </submittedName>
</protein>
<name>A0A5J4R6A8_9ZZZZ</name>
<comment type="caution">
    <text evidence="2">The sequence shown here is derived from an EMBL/GenBank/DDBJ whole genome shotgun (WGS) entry which is preliminary data.</text>
</comment>
<dbReference type="InterPro" id="IPR011990">
    <property type="entry name" value="TPR-like_helical_dom_sf"/>
</dbReference>
<sequence length="227" mass="25663">MAKQRNNKEQVNVEDVITQSEAFIIKHQKTIVGFVIGIVLVVAGFLAYKHLYSDPREEKSQVALFKGEEYFRNENYELALNGDSLGYDGFLKVVEQYGGTKAANLAKAYAGLCYKNLKEYKKAIEYLSSFTGNDQMVTPSILGAIGNTYTELEQLDKAVSFLLKAADKADNNTLSPVFLKQAGEILVKQARYDDAINAYMRIKNKYFQSYQAIDIDKYIEQAKIMKK</sequence>
<feature type="transmembrane region" description="Helical" evidence="1">
    <location>
        <begin position="30"/>
        <end position="48"/>
    </location>
</feature>
<proteinExistence type="predicted"/>
<dbReference type="InterPro" id="IPR019734">
    <property type="entry name" value="TPR_rpt"/>
</dbReference>
<keyword evidence="1" id="KW-0812">Transmembrane</keyword>
<organism evidence="2">
    <name type="scientific">termite gut metagenome</name>
    <dbReference type="NCBI Taxonomy" id="433724"/>
    <lineage>
        <taxon>unclassified sequences</taxon>
        <taxon>metagenomes</taxon>
        <taxon>organismal metagenomes</taxon>
    </lineage>
</organism>
<accession>A0A5J4R6A8</accession>
<keyword evidence="1" id="KW-0472">Membrane</keyword>
<dbReference type="SUPFAM" id="SSF48452">
    <property type="entry name" value="TPR-like"/>
    <property type="match status" value="1"/>
</dbReference>
<reference evidence="2" key="1">
    <citation type="submission" date="2019-03" db="EMBL/GenBank/DDBJ databases">
        <title>Single cell metagenomics reveals metabolic interactions within the superorganism composed of flagellate Streblomastix strix and complex community of Bacteroidetes bacteria on its surface.</title>
        <authorList>
            <person name="Treitli S.C."/>
            <person name="Kolisko M."/>
            <person name="Husnik F."/>
            <person name="Keeling P."/>
            <person name="Hampl V."/>
        </authorList>
    </citation>
    <scope>NUCLEOTIDE SEQUENCE</scope>
    <source>
        <strain evidence="2">STM</strain>
    </source>
</reference>
<evidence type="ECO:0000313" key="2">
    <source>
        <dbReference type="EMBL" id="KAA6329229.1"/>
    </source>
</evidence>
<dbReference type="AlphaFoldDB" id="A0A5J4R6A8"/>
<dbReference type="Pfam" id="PF13181">
    <property type="entry name" value="TPR_8"/>
    <property type="match status" value="2"/>
</dbReference>